<dbReference type="Proteomes" id="UP001501821">
    <property type="component" value="Unassembled WGS sequence"/>
</dbReference>
<protein>
    <submittedName>
        <fullName evidence="7">MFS transporter</fullName>
    </submittedName>
</protein>
<evidence type="ECO:0000259" key="6">
    <source>
        <dbReference type="PROSITE" id="PS50850"/>
    </source>
</evidence>
<dbReference type="InterPro" id="IPR020846">
    <property type="entry name" value="MFS_dom"/>
</dbReference>
<dbReference type="PROSITE" id="PS50850">
    <property type="entry name" value="MFS"/>
    <property type="match status" value="1"/>
</dbReference>
<sequence length="396" mass="40448">MSTAPALPAVTTAHRAARVSTFAGFGIQGLLFASLITRLPTIKDRFDLSDYEVLAVLGAVAVASAVGSVIAGYASARFGSGVVLRLTLAASAGFVVLIAVSGDLPVLVATCCGYGLCVGAIDATTNMQGVGVQDLYGRSIMVGFHGMWSAGAVVGGVYATITLELDWALLPSLLAVAVAAVVLNAVLCRNLLRHDPVDGHAETIAEAVHVTVPWWPVLLLAVPTFAMWFLDASTSAWGGIYLTDGLHASDSAGPLAFTAYQALLLLTRLFGDAVVRRFGAVTTIRASGAVAVLALVLIVAAPTVGLAVVGFGVLGAGVAMVPPLSMVAAGHLDGGGGQALARVNVSNYVGYLVAALGIALVAELISHRAMFLPPLLVAPVLILMATQFRPRTGAAR</sequence>
<feature type="transmembrane region" description="Helical" evidence="5">
    <location>
        <begin position="82"/>
        <end position="100"/>
    </location>
</feature>
<feature type="transmembrane region" description="Helical" evidence="5">
    <location>
        <begin position="21"/>
        <end position="41"/>
    </location>
</feature>
<feature type="transmembrane region" description="Helical" evidence="5">
    <location>
        <begin position="371"/>
        <end position="388"/>
    </location>
</feature>
<keyword evidence="2 5" id="KW-0812">Transmembrane</keyword>
<dbReference type="CDD" id="cd17393">
    <property type="entry name" value="MFS_MosC_like"/>
    <property type="match status" value="1"/>
</dbReference>
<keyword evidence="3 5" id="KW-1133">Transmembrane helix</keyword>
<feature type="transmembrane region" description="Helical" evidence="5">
    <location>
        <begin position="106"/>
        <end position="123"/>
    </location>
</feature>
<comment type="subcellular location">
    <subcellularLocation>
        <location evidence="1">Cell membrane</location>
        <topology evidence="1">Multi-pass membrane protein</topology>
    </subcellularLocation>
</comment>
<evidence type="ECO:0000256" key="5">
    <source>
        <dbReference type="SAM" id="Phobius"/>
    </source>
</evidence>
<organism evidence="7 8">
    <name type="scientific">Nocardioides panacisoli</name>
    <dbReference type="NCBI Taxonomy" id="627624"/>
    <lineage>
        <taxon>Bacteria</taxon>
        <taxon>Bacillati</taxon>
        <taxon>Actinomycetota</taxon>
        <taxon>Actinomycetes</taxon>
        <taxon>Propionibacteriales</taxon>
        <taxon>Nocardioidaceae</taxon>
        <taxon>Nocardioides</taxon>
    </lineage>
</organism>
<evidence type="ECO:0000256" key="4">
    <source>
        <dbReference type="ARBA" id="ARBA00023136"/>
    </source>
</evidence>
<dbReference type="Gene3D" id="1.20.1250.20">
    <property type="entry name" value="MFS general substrate transporter like domains"/>
    <property type="match status" value="2"/>
</dbReference>
<gene>
    <name evidence="7" type="ORF">GCM10022242_41250</name>
</gene>
<evidence type="ECO:0000313" key="8">
    <source>
        <dbReference type="Proteomes" id="UP001501821"/>
    </source>
</evidence>
<reference evidence="8" key="1">
    <citation type="journal article" date="2019" name="Int. J. Syst. Evol. Microbiol.">
        <title>The Global Catalogue of Microorganisms (GCM) 10K type strain sequencing project: providing services to taxonomists for standard genome sequencing and annotation.</title>
        <authorList>
            <consortium name="The Broad Institute Genomics Platform"/>
            <consortium name="The Broad Institute Genome Sequencing Center for Infectious Disease"/>
            <person name="Wu L."/>
            <person name="Ma J."/>
        </authorList>
    </citation>
    <scope>NUCLEOTIDE SEQUENCE [LARGE SCALE GENOMIC DNA]</scope>
    <source>
        <strain evidence="8">JCM 16953</strain>
    </source>
</reference>
<dbReference type="InterPro" id="IPR036259">
    <property type="entry name" value="MFS_trans_sf"/>
</dbReference>
<feature type="transmembrane region" description="Helical" evidence="5">
    <location>
        <begin position="252"/>
        <end position="271"/>
    </location>
</feature>
<comment type="caution">
    <text evidence="7">The sequence shown here is derived from an EMBL/GenBank/DDBJ whole genome shotgun (WGS) entry which is preliminary data.</text>
</comment>
<dbReference type="Pfam" id="PF07690">
    <property type="entry name" value="MFS_1"/>
    <property type="match status" value="1"/>
</dbReference>
<feature type="domain" description="Major facilitator superfamily (MFS) profile" evidence="6">
    <location>
        <begin position="17"/>
        <end position="393"/>
    </location>
</feature>
<feature type="transmembrane region" description="Helical" evidence="5">
    <location>
        <begin position="167"/>
        <end position="187"/>
    </location>
</feature>
<feature type="transmembrane region" description="Helical" evidence="5">
    <location>
        <begin position="135"/>
        <end position="161"/>
    </location>
</feature>
<feature type="transmembrane region" description="Helical" evidence="5">
    <location>
        <begin position="53"/>
        <end position="75"/>
    </location>
</feature>
<keyword evidence="8" id="KW-1185">Reference proteome</keyword>
<dbReference type="EMBL" id="BAABAH010000024">
    <property type="protein sequence ID" value="GAA3836233.1"/>
    <property type="molecule type" value="Genomic_DNA"/>
</dbReference>
<proteinExistence type="predicted"/>
<keyword evidence="4 5" id="KW-0472">Membrane</keyword>
<evidence type="ECO:0000313" key="7">
    <source>
        <dbReference type="EMBL" id="GAA3836233.1"/>
    </source>
</evidence>
<evidence type="ECO:0000256" key="3">
    <source>
        <dbReference type="ARBA" id="ARBA00022989"/>
    </source>
</evidence>
<evidence type="ECO:0000256" key="1">
    <source>
        <dbReference type="ARBA" id="ARBA00004651"/>
    </source>
</evidence>
<dbReference type="SUPFAM" id="SSF103473">
    <property type="entry name" value="MFS general substrate transporter"/>
    <property type="match status" value="1"/>
</dbReference>
<dbReference type="RefSeq" id="WP_344778986.1">
    <property type="nucleotide sequence ID" value="NZ_BAABAH010000024.1"/>
</dbReference>
<evidence type="ECO:0000256" key="2">
    <source>
        <dbReference type="ARBA" id="ARBA00022692"/>
    </source>
</evidence>
<feature type="transmembrane region" description="Helical" evidence="5">
    <location>
        <begin position="348"/>
        <end position="365"/>
    </location>
</feature>
<dbReference type="PANTHER" id="PTHR23514">
    <property type="entry name" value="BYPASS OF STOP CODON PROTEIN 6"/>
    <property type="match status" value="1"/>
</dbReference>
<feature type="transmembrane region" description="Helical" evidence="5">
    <location>
        <begin position="207"/>
        <end position="230"/>
    </location>
</feature>
<dbReference type="InterPro" id="IPR051788">
    <property type="entry name" value="MFS_Transporter"/>
</dbReference>
<dbReference type="InterPro" id="IPR011701">
    <property type="entry name" value="MFS"/>
</dbReference>
<accession>A0ABP7J7U4</accession>
<dbReference type="PANTHER" id="PTHR23514:SF13">
    <property type="entry name" value="INNER MEMBRANE PROTEIN YBJJ"/>
    <property type="match status" value="1"/>
</dbReference>
<name>A0ABP7J7U4_9ACTN</name>